<sequence length="511" mass="54883">MEMNRSKRNWTIAALLLSIFLSSLDQTIVSTALPSIVQKIGGLDVVSWVFTIYMLASTAIMPVVGKLSDMYGRKRFYIAGLALFTGGSLLCGLATSMTQLIVFRGIQGLGAGFLMPITFTLIFTIIPQERAGKFQALFMGVFALSSVVGPTIGAFITDQLNWHWNFFVNIPFGIAAIFIMCWSLVESRANSGKPKVDYAGALLLIVTTVILLLAFKLAGEDYAWGSWEVLLMLLGGALALILFIGIELRASEAIIPLHLFRNRTIAGVSLASFVQGMIMYGALLYIPFFIQAGLGGNVKDAGNALTPMMFSVMIGTVLGTMLMKRLSWRGSVLLASSLMGMSAFLFTTLPLDVNMWYVRGNTALIGVGIGILMPNAQTAATLTAPERYRGVATSMVTFFRTIGGVLGASIMAAIVNQHLATEIQRQASVLQLDSAVLDKLSNAQMLIGSTTLLPDHVAAALRASLVASIHSGFWLLGIAAALVLPMGILMGNERFHAANAVQSKYSDHTSV</sequence>
<reference evidence="10" key="1">
    <citation type="submission" date="2023-09" db="EMBL/GenBank/DDBJ databases">
        <title>Paenibacillus sp. chi10 Genome sequencing and assembly.</title>
        <authorList>
            <person name="Kim I."/>
        </authorList>
    </citation>
    <scope>NUCLEOTIDE SEQUENCE [LARGE SCALE GENOMIC DNA]</scope>
    <source>
        <strain evidence="10">chi10</strain>
    </source>
</reference>
<dbReference type="InterPro" id="IPR005829">
    <property type="entry name" value="Sugar_transporter_CS"/>
</dbReference>
<dbReference type="PANTHER" id="PTHR23501:SF170">
    <property type="entry name" value="MULTIDRUG RESISTANCE PROTEIN 3"/>
    <property type="match status" value="1"/>
</dbReference>
<dbReference type="InterPro" id="IPR004638">
    <property type="entry name" value="EmrB-like"/>
</dbReference>
<accession>A0AAJ2N4Z2</accession>
<feature type="transmembrane region" description="Helical" evidence="7">
    <location>
        <begin position="363"/>
        <end position="384"/>
    </location>
</feature>
<dbReference type="InterPro" id="IPR011701">
    <property type="entry name" value="MFS"/>
</dbReference>
<evidence type="ECO:0000256" key="6">
    <source>
        <dbReference type="ARBA" id="ARBA00023136"/>
    </source>
</evidence>
<evidence type="ECO:0000313" key="10">
    <source>
        <dbReference type="Proteomes" id="UP001250538"/>
    </source>
</evidence>
<keyword evidence="6 7" id="KW-0472">Membrane</keyword>
<dbReference type="GO" id="GO:0005886">
    <property type="term" value="C:plasma membrane"/>
    <property type="evidence" value="ECO:0007669"/>
    <property type="project" value="UniProtKB-SubCell"/>
</dbReference>
<dbReference type="InterPro" id="IPR036259">
    <property type="entry name" value="MFS_trans_sf"/>
</dbReference>
<feature type="transmembrane region" description="Helical" evidence="7">
    <location>
        <begin position="302"/>
        <end position="323"/>
    </location>
</feature>
<feature type="transmembrane region" description="Helical" evidence="7">
    <location>
        <begin position="46"/>
        <end position="64"/>
    </location>
</feature>
<dbReference type="Gene3D" id="1.20.1250.20">
    <property type="entry name" value="MFS general substrate transporter like domains"/>
    <property type="match status" value="1"/>
</dbReference>
<dbReference type="SUPFAM" id="SSF103473">
    <property type="entry name" value="MFS general substrate transporter"/>
    <property type="match status" value="1"/>
</dbReference>
<dbReference type="PROSITE" id="PS50850">
    <property type="entry name" value="MFS"/>
    <property type="match status" value="1"/>
</dbReference>
<dbReference type="CDD" id="cd17502">
    <property type="entry name" value="MFS_Azr1_MDR_like"/>
    <property type="match status" value="1"/>
</dbReference>
<feature type="domain" description="Major facilitator superfamily (MFS) profile" evidence="8">
    <location>
        <begin position="11"/>
        <end position="495"/>
    </location>
</feature>
<comment type="subcellular location">
    <subcellularLocation>
        <location evidence="1">Cell membrane</location>
        <topology evidence="1">Multi-pass membrane protein</topology>
    </subcellularLocation>
</comment>
<evidence type="ECO:0000256" key="7">
    <source>
        <dbReference type="SAM" id="Phobius"/>
    </source>
</evidence>
<dbReference type="Gene3D" id="1.20.1720.10">
    <property type="entry name" value="Multidrug resistance protein D"/>
    <property type="match status" value="1"/>
</dbReference>
<evidence type="ECO:0000256" key="3">
    <source>
        <dbReference type="ARBA" id="ARBA00022475"/>
    </source>
</evidence>
<keyword evidence="10" id="KW-1185">Reference proteome</keyword>
<evidence type="ECO:0000256" key="5">
    <source>
        <dbReference type="ARBA" id="ARBA00022989"/>
    </source>
</evidence>
<protein>
    <submittedName>
        <fullName evidence="9">MDR family MFS transporter</fullName>
    </submittedName>
</protein>
<dbReference type="Proteomes" id="UP001250538">
    <property type="component" value="Unassembled WGS sequence"/>
</dbReference>
<dbReference type="FunFam" id="1.20.1720.10:FF:000004">
    <property type="entry name" value="EmrB/QacA family drug resistance transporter"/>
    <property type="match status" value="1"/>
</dbReference>
<feature type="transmembrane region" description="Helical" evidence="7">
    <location>
        <begin position="136"/>
        <end position="156"/>
    </location>
</feature>
<feature type="transmembrane region" description="Helical" evidence="7">
    <location>
        <begin position="76"/>
        <end position="95"/>
    </location>
</feature>
<feature type="transmembrane region" description="Helical" evidence="7">
    <location>
        <begin position="459"/>
        <end position="484"/>
    </location>
</feature>
<proteinExistence type="predicted"/>
<dbReference type="NCBIfam" id="TIGR00711">
    <property type="entry name" value="efflux_EmrB"/>
    <property type="match status" value="1"/>
</dbReference>
<evidence type="ECO:0000259" key="8">
    <source>
        <dbReference type="PROSITE" id="PS50850"/>
    </source>
</evidence>
<name>A0AAJ2N4Z2_9BACL</name>
<gene>
    <name evidence="9" type="ORF">RQP50_12910</name>
</gene>
<evidence type="ECO:0000256" key="4">
    <source>
        <dbReference type="ARBA" id="ARBA00022692"/>
    </source>
</evidence>
<evidence type="ECO:0000256" key="1">
    <source>
        <dbReference type="ARBA" id="ARBA00004651"/>
    </source>
</evidence>
<organism evidence="9 10">
    <name type="scientific">Paenibacillus suaedae</name>
    <dbReference type="NCBI Taxonomy" id="3077233"/>
    <lineage>
        <taxon>Bacteria</taxon>
        <taxon>Bacillati</taxon>
        <taxon>Bacillota</taxon>
        <taxon>Bacilli</taxon>
        <taxon>Bacillales</taxon>
        <taxon>Paenibacillaceae</taxon>
        <taxon>Paenibacillus</taxon>
    </lineage>
</organism>
<dbReference type="InterPro" id="IPR020846">
    <property type="entry name" value="MFS_dom"/>
</dbReference>
<feature type="transmembrane region" description="Helical" evidence="7">
    <location>
        <begin position="162"/>
        <end position="185"/>
    </location>
</feature>
<dbReference type="PANTHER" id="PTHR23501">
    <property type="entry name" value="MAJOR FACILITATOR SUPERFAMILY"/>
    <property type="match status" value="1"/>
</dbReference>
<keyword evidence="5 7" id="KW-1133">Transmembrane helix</keyword>
<dbReference type="RefSeq" id="WP_315745686.1">
    <property type="nucleotide sequence ID" value="NZ_JAVYAA010000002.1"/>
</dbReference>
<dbReference type="PROSITE" id="PS00216">
    <property type="entry name" value="SUGAR_TRANSPORT_1"/>
    <property type="match status" value="1"/>
</dbReference>
<evidence type="ECO:0000256" key="2">
    <source>
        <dbReference type="ARBA" id="ARBA00022448"/>
    </source>
</evidence>
<keyword evidence="4 7" id="KW-0812">Transmembrane</keyword>
<dbReference type="EMBL" id="JAVYAA010000002">
    <property type="protein sequence ID" value="MDT8977145.1"/>
    <property type="molecule type" value="Genomic_DNA"/>
</dbReference>
<keyword evidence="2" id="KW-0813">Transport</keyword>
<evidence type="ECO:0000313" key="9">
    <source>
        <dbReference type="EMBL" id="MDT8977145.1"/>
    </source>
</evidence>
<feature type="transmembrane region" description="Helical" evidence="7">
    <location>
        <begin position="265"/>
        <end position="290"/>
    </location>
</feature>
<keyword evidence="3" id="KW-1003">Cell membrane</keyword>
<feature type="transmembrane region" description="Helical" evidence="7">
    <location>
        <begin position="330"/>
        <end position="351"/>
    </location>
</feature>
<feature type="transmembrane region" description="Helical" evidence="7">
    <location>
        <begin position="197"/>
        <end position="218"/>
    </location>
</feature>
<feature type="transmembrane region" description="Helical" evidence="7">
    <location>
        <begin position="396"/>
        <end position="415"/>
    </location>
</feature>
<comment type="caution">
    <text evidence="9">The sequence shown here is derived from an EMBL/GenBank/DDBJ whole genome shotgun (WGS) entry which is preliminary data.</text>
</comment>
<dbReference type="GO" id="GO:0022857">
    <property type="term" value="F:transmembrane transporter activity"/>
    <property type="evidence" value="ECO:0007669"/>
    <property type="project" value="InterPro"/>
</dbReference>
<feature type="transmembrane region" description="Helical" evidence="7">
    <location>
        <begin position="224"/>
        <end position="244"/>
    </location>
</feature>
<dbReference type="AlphaFoldDB" id="A0AAJ2N4Z2"/>
<feature type="transmembrane region" description="Helical" evidence="7">
    <location>
        <begin position="101"/>
        <end position="124"/>
    </location>
</feature>
<dbReference type="Pfam" id="PF07690">
    <property type="entry name" value="MFS_1"/>
    <property type="match status" value="1"/>
</dbReference>